<evidence type="ECO:0000313" key="1">
    <source>
        <dbReference type="Ensembl" id="ENSMCSP00000002831.1"/>
    </source>
</evidence>
<reference evidence="1" key="1">
    <citation type="submission" date="2025-08" db="UniProtKB">
        <authorList>
            <consortium name="Ensembl"/>
        </authorList>
    </citation>
    <scope>IDENTIFICATION</scope>
</reference>
<proteinExistence type="predicted"/>
<keyword evidence="2" id="KW-1185">Reference proteome</keyword>
<dbReference type="Proteomes" id="UP000694560">
    <property type="component" value="Unplaced"/>
</dbReference>
<dbReference type="Ensembl" id="ENSMCST00000002896.1">
    <property type="protein sequence ID" value="ENSMCSP00000002831.1"/>
    <property type="gene ID" value="ENSMCSG00000002089.1"/>
</dbReference>
<name>A0A8C5T856_9PASS</name>
<sequence>MVVLEWHIACTIVCKTLKPLLLQLSIPPSITATSSFLFIQLSHPYMFRWPFKLVFEVLPPLRQLGFHSFFASEVSFWP</sequence>
<evidence type="ECO:0000313" key="2">
    <source>
        <dbReference type="Proteomes" id="UP000694560"/>
    </source>
</evidence>
<dbReference type="AlphaFoldDB" id="A0A8C5T856"/>
<protein>
    <submittedName>
        <fullName evidence="1">Uncharacterized protein</fullName>
    </submittedName>
</protein>
<organism evidence="1 2">
    <name type="scientific">Malurus cyaneus samueli</name>
    <dbReference type="NCBI Taxonomy" id="2593467"/>
    <lineage>
        <taxon>Eukaryota</taxon>
        <taxon>Metazoa</taxon>
        <taxon>Chordata</taxon>
        <taxon>Craniata</taxon>
        <taxon>Vertebrata</taxon>
        <taxon>Euteleostomi</taxon>
        <taxon>Archelosauria</taxon>
        <taxon>Archosauria</taxon>
        <taxon>Dinosauria</taxon>
        <taxon>Saurischia</taxon>
        <taxon>Theropoda</taxon>
        <taxon>Coelurosauria</taxon>
        <taxon>Aves</taxon>
        <taxon>Neognathae</taxon>
        <taxon>Neoaves</taxon>
        <taxon>Telluraves</taxon>
        <taxon>Australaves</taxon>
        <taxon>Passeriformes</taxon>
        <taxon>Meliphagoidea</taxon>
        <taxon>Maluridae</taxon>
        <taxon>Malurus</taxon>
    </lineage>
</organism>
<accession>A0A8C5T856</accession>
<reference evidence="1" key="2">
    <citation type="submission" date="2025-09" db="UniProtKB">
        <authorList>
            <consortium name="Ensembl"/>
        </authorList>
    </citation>
    <scope>IDENTIFICATION</scope>
</reference>